<reference evidence="2 3" key="1">
    <citation type="submission" date="2019-08" db="EMBL/GenBank/DDBJ databases">
        <title>Bradyrhizobium hipponensis sp. nov., a rhizobium isolated from a Lupinus angustifolius root nodule in Tunisia.</title>
        <authorList>
            <person name="Off K."/>
            <person name="Rejili M."/>
            <person name="Mars M."/>
            <person name="Brachmann A."/>
            <person name="Marin M."/>
        </authorList>
    </citation>
    <scope>NUCLEOTIDE SEQUENCE [LARGE SCALE GENOMIC DNA]</scope>
    <source>
        <strain evidence="2 3">CTAW11</strain>
    </source>
</reference>
<feature type="compositionally biased region" description="Basic residues" evidence="1">
    <location>
        <begin position="117"/>
        <end position="128"/>
    </location>
</feature>
<dbReference type="RefSeq" id="WP_148749318.1">
    <property type="nucleotide sequence ID" value="NZ_VSSR01000006.1"/>
</dbReference>
<comment type="caution">
    <text evidence="2">The sequence shown here is derived from an EMBL/GenBank/DDBJ whole genome shotgun (WGS) entry which is preliminary data.</text>
</comment>
<dbReference type="AlphaFoldDB" id="A0A5S4X0K7"/>
<accession>A0A5S4X0K7</accession>
<evidence type="ECO:0000313" key="2">
    <source>
        <dbReference type="EMBL" id="TYL87797.1"/>
    </source>
</evidence>
<dbReference type="Proteomes" id="UP000324853">
    <property type="component" value="Unassembled WGS sequence"/>
</dbReference>
<feature type="region of interest" description="Disordered" evidence="1">
    <location>
        <begin position="115"/>
        <end position="176"/>
    </location>
</feature>
<dbReference type="OrthoDB" id="8239765at2"/>
<evidence type="ECO:0000313" key="3">
    <source>
        <dbReference type="Proteomes" id="UP000324853"/>
    </source>
</evidence>
<keyword evidence="3" id="KW-1185">Reference proteome</keyword>
<evidence type="ECO:0000256" key="1">
    <source>
        <dbReference type="SAM" id="MobiDB-lite"/>
    </source>
</evidence>
<protein>
    <submittedName>
        <fullName evidence="2">Uncharacterized protein</fullName>
    </submittedName>
</protein>
<name>A0A5S4X0K7_9BRAD</name>
<sequence length="176" mass="20107">MLDIDVPSRFRGGLQKKWRLRLRKPCRTLLNMKPRLIGSREQLLQVVRERRDELDLSHDLLDCITGLQNGYVSKLLSDPPVRGFGEMSLKAVLDALGLRIGFAVIMEDQEQAERVRARWRPRKRRPTKQKPAAPAAPAETLWCVASDPQIMPDGASTNLTEANDGKHEDDWRTDRT</sequence>
<dbReference type="EMBL" id="VSSR01000006">
    <property type="protein sequence ID" value="TYL87797.1"/>
    <property type="molecule type" value="Genomic_DNA"/>
</dbReference>
<feature type="compositionally biased region" description="Basic and acidic residues" evidence="1">
    <location>
        <begin position="163"/>
        <end position="176"/>
    </location>
</feature>
<proteinExistence type="predicted"/>
<gene>
    <name evidence="2" type="ORF">FXB38_03185</name>
</gene>
<organism evidence="2 3">
    <name type="scientific">Bradyrhizobium cytisi</name>
    <dbReference type="NCBI Taxonomy" id="515489"/>
    <lineage>
        <taxon>Bacteria</taxon>
        <taxon>Pseudomonadati</taxon>
        <taxon>Pseudomonadota</taxon>
        <taxon>Alphaproteobacteria</taxon>
        <taxon>Hyphomicrobiales</taxon>
        <taxon>Nitrobacteraceae</taxon>
        <taxon>Bradyrhizobium</taxon>
    </lineage>
</organism>
<feature type="compositionally biased region" description="Low complexity" evidence="1">
    <location>
        <begin position="129"/>
        <end position="138"/>
    </location>
</feature>